<feature type="modified residue" description="4-aspartylphosphate" evidence="2">
    <location>
        <position position="74"/>
    </location>
</feature>
<dbReference type="OrthoDB" id="9782655at2"/>
<dbReference type="Gene3D" id="3.40.50.2300">
    <property type="match status" value="1"/>
</dbReference>
<comment type="caution">
    <text evidence="4">The sequence shown here is derived from an EMBL/GenBank/DDBJ whole genome shotgun (WGS) entry which is preliminary data.</text>
</comment>
<dbReference type="InterPro" id="IPR011006">
    <property type="entry name" value="CheY-like_superfamily"/>
</dbReference>
<evidence type="ECO:0000256" key="2">
    <source>
        <dbReference type="PROSITE-ProRule" id="PRU00169"/>
    </source>
</evidence>
<evidence type="ECO:0000313" key="5">
    <source>
        <dbReference type="Proteomes" id="UP000282971"/>
    </source>
</evidence>
<protein>
    <submittedName>
        <fullName evidence="4">Response regulator</fullName>
    </submittedName>
</protein>
<keyword evidence="1 2" id="KW-0597">Phosphoprotein</keyword>
<organism evidence="4 5">
    <name type="scientific">Sphingomonas crocodyli</name>
    <dbReference type="NCBI Taxonomy" id="1979270"/>
    <lineage>
        <taxon>Bacteria</taxon>
        <taxon>Pseudomonadati</taxon>
        <taxon>Pseudomonadota</taxon>
        <taxon>Alphaproteobacteria</taxon>
        <taxon>Sphingomonadales</taxon>
        <taxon>Sphingomonadaceae</taxon>
        <taxon>Sphingomonas</taxon>
    </lineage>
</organism>
<sequence length="150" mass="15885">MFHVGIGGLLHAGCAAGCALPPMTARIVHIVDDDEIVLHSAACLVEAAGYEVRRYTSGLNLLDQTDLSGLILLDIDMPDLDGLAVQKALSDKAPSLPVIFLTGHGDDIMRARAMHAGAIDFIAKPVRQDVLLEAIATGFDEAGRTNRSRA</sequence>
<dbReference type="PROSITE" id="PS50110">
    <property type="entry name" value="RESPONSE_REGULATORY"/>
    <property type="match status" value="1"/>
</dbReference>
<dbReference type="SUPFAM" id="SSF52172">
    <property type="entry name" value="CheY-like"/>
    <property type="match status" value="1"/>
</dbReference>
<dbReference type="InterPro" id="IPR050595">
    <property type="entry name" value="Bact_response_regulator"/>
</dbReference>
<gene>
    <name evidence="4" type="ORF">EOD43_07145</name>
</gene>
<keyword evidence="5" id="KW-1185">Reference proteome</keyword>
<evidence type="ECO:0000256" key="1">
    <source>
        <dbReference type="ARBA" id="ARBA00022553"/>
    </source>
</evidence>
<dbReference type="InterPro" id="IPR001789">
    <property type="entry name" value="Sig_transdc_resp-reg_receiver"/>
</dbReference>
<dbReference type="PANTHER" id="PTHR44591:SF25">
    <property type="entry name" value="CHEMOTAXIS TWO-COMPONENT RESPONSE REGULATOR"/>
    <property type="match status" value="1"/>
</dbReference>
<reference evidence="4 5" key="1">
    <citation type="submission" date="2019-01" db="EMBL/GenBank/DDBJ databases">
        <authorList>
            <person name="Chen W.-M."/>
        </authorList>
    </citation>
    <scope>NUCLEOTIDE SEQUENCE [LARGE SCALE GENOMIC DNA]</scope>
    <source>
        <strain evidence="4 5">CCP-7</strain>
    </source>
</reference>
<dbReference type="PANTHER" id="PTHR44591">
    <property type="entry name" value="STRESS RESPONSE REGULATOR PROTEIN 1"/>
    <property type="match status" value="1"/>
</dbReference>
<name>A0A437M7T8_9SPHN</name>
<dbReference type="GO" id="GO:0000160">
    <property type="term" value="P:phosphorelay signal transduction system"/>
    <property type="evidence" value="ECO:0007669"/>
    <property type="project" value="InterPro"/>
</dbReference>
<dbReference type="EMBL" id="SACN01000001">
    <property type="protein sequence ID" value="RVT93636.1"/>
    <property type="molecule type" value="Genomic_DNA"/>
</dbReference>
<dbReference type="Pfam" id="PF00072">
    <property type="entry name" value="Response_reg"/>
    <property type="match status" value="1"/>
</dbReference>
<dbReference type="Proteomes" id="UP000282971">
    <property type="component" value="Unassembled WGS sequence"/>
</dbReference>
<evidence type="ECO:0000259" key="3">
    <source>
        <dbReference type="PROSITE" id="PS50110"/>
    </source>
</evidence>
<proteinExistence type="predicted"/>
<feature type="domain" description="Response regulatory" evidence="3">
    <location>
        <begin position="27"/>
        <end position="139"/>
    </location>
</feature>
<dbReference type="SMART" id="SM00448">
    <property type="entry name" value="REC"/>
    <property type="match status" value="1"/>
</dbReference>
<evidence type="ECO:0000313" key="4">
    <source>
        <dbReference type="EMBL" id="RVT93636.1"/>
    </source>
</evidence>
<dbReference type="AlphaFoldDB" id="A0A437M7T8"/>
<accession>A0A437M7T8</accession>